<dbReference type="Gene3D" id="1.10.167.10">
    <property type="entry name" value="Regulator of G-protein Signalling 4, domain 2"/>
    <property type="match status" value="1"/>
</dbReference>
<gene>
    <name evidence="4" type="primary">RGS19</name>
</gene>
<dbReference type="PROSITE" id="PS50132">
    <property type="entry name" value="RGS"/>
    <property type="match status" value="1"/>
</dbReference>
<dbReference type="InterPro" id="IPR016137">
    <property type="entry name" value="RGS"/>
</dbReference>
<dbReference type="GO" id="GO:0009968">
    <property type="term" value="P:negative regulation of signal transduction"/>
    <property type="evidence" value="ECO:0007669"/>
    <property type="project" value="UniProtKB-KW"/>
</dbReference>
<dbReference type="Gene3D" id="1.10.196.10">
    <property type="match status" value="2"/>
</dbReference>
<feature type="compositionally biased region" description="Basic and acidic residues" evidence="2">
    <location>
        <begin position="62"/>
        <end position="76"/>
    </location>
</feature>
<evidence type="ECO:0000256" key="2">
    <source>
        <dbReference type="SAM" id="MobiDB-lite"/>
    </source>
</evidence>
<dbReference type="PANTHER" id="PTHR10845">
    <property type="entry name" value="REGULATOR OF G PROTEIN SIGNALING"/>
    <property type="match status" value="1"/>
</dbReference>
<keyword evidence="5" id="KW-1185">Reference proteome</keyword>
<feature type="domain" description="RGS" evidence="3">
    <location>
        <begin position="106"/>
        <end position="222"/>
    </location>
</feature>
<evidence type="ECO:0000256" key="1">
    <source>
        <dbReference type="ARBA" id="ARBA00022700"/>
    </source>
</evidence>
<protein>
    <submittedName>
        <fullName evidence="4">Regulator of G protein signaling 19</fullName>
    </submittedName>
</protein>
<reference evidence="4" key="1">
    <citation type="submission" date="2018-03" db="EMBL/GenBank/DDBJ databases">
        <title>ARS-UCD1.2.</title>
        <authorList>
            <person name="Rosen B.D."/>
            <person name="Bickhart D.M."/>
            <person name="Koren S."/>
            <person name="Schnabel R.D."/>
            <person name="Hall R."/>
            <person name="Zimin A."/>
            <person name="Dreischer C."/>
            <person name="Schultheiss S."/>
            <person name="Schroeder S.G."/>
            <person name="Elsik C.G."/>
            <person name="Couldrey C."/>
            <person name="Liu G.E."/>
            <person name="Van Tassell C.P."/>
            <person name="Phillippy A.M."/>
            <person name="Smith T.P.L."/>
            <person name="Medrano J.F."/>
        </authorList>
    </citation>
    <scope>NUCLEOTIDE SEQUENCE [LARGE SCALE GENOMIC DNA]</scope>
    <source>
        <strain evidence="4">Hereford</strain>
    </source>
</reference>
<dbReference type="FunFam" id="1.10.167.10:FF:000001">
    <property type="entry name" value="Putative regulator of g-protein signaling 12"/>
    <property type="match status" value="1"/>
</dbReference>
<dbReference type="InterPro" id="IPR024066">
    <property type="entry name" value="RGS_subdom1/3"/>
</dbReference>
<feature type="region of interest" description="Disordered" evidence="2">
    <location>
        <begin position="44"/>
        <end position="76"/>
    </location>
</feature>
<dbReference type="Ensembl" id="ENSBTAT00000095806.1">
    <property type="protein sequence ID" value="ENSBTAP00000076383.1"/>
    <property type="gene ID" value="ENSBTAG00000021837.8"/>
</dbReference>
<dbReference type="Pfam" id="PF00615">
    <property type="entry name" value="RGS"/>
    <property type="match status" value="1"/>
</dbReference>
<dbReference type="InterPro" id="IPR036305">
    <property type="entry name" value="RGS_sf"/>
</dbReference>
<dbReference type="FunFam" id="1.10.196.10:FF:000001">
    <property type="entry name" value="Regulator of G-protein signaling 8"/>
    <property type="match status" value="1"/>
</dbReference>
<accession>A0AAA9RTN4</accession>
<evidence type="ECO:0000259" key="3">
    <source>
        <dbReference type="PROSITE" id="PS50132"/>
    </source>
</evidence>
<evidence type="ECO:0000313" key="4">
    <source>
        <dbReference type="Ensembl" id="ENSBTAP00000076383.1"/>
    </source>
</evidence>
<sequence>MASERWGKEGTEFCPNPESEMSLAVSLTLVRGLAGGVDLEAITDAAPGAKEGSRSPGESQGNEERRRAWRASRESRLQPLPSCEVCATPTPTPTPTPEEVRSWAQSFDKLMHSPAGRSVFREFLRTEYSEENMLFWLACEELKAEANQHVVDEKARLIYEDYVSILSPKEVSLDSRVREGINKKMQEPSAHTFDDAQLQIYTLMHRDSYPRFLSSPAYRALLLQGASQSSSEA</sequence>
<dbReference type="PRINTS" id="PR01301">
    <property type="entry name" value="RGSPROTEIN"/>
</dbReference>
<reference evidence="4" key="3">
    <citation type="submission" date="2025-09" db="UniProtKB">
        <authorList>
            <consortium name="Ensembl"/>
        </authorList>
    </citation>
    <scope>IDENTIFICATION</scope>
    <source>
        <strain evidence="4">Hereford</strain>
    </source>
</reference>
<organism evidence="4 5">
    <name type="scientific">Bos taurus</name>
    <name type="common">Bovine</name>
    <dbReference type="NCBI Taxonomy" id="9913"/>
    <lineage>
        <taxon>Eukaryota</taxon>
        <taxon>Metazoa</taxon>
        <taxon>Chordata</taxon>
        <taxon>Craniata</taxon>
        <taxon>Vertebrata</taxon>
        <taxon>Euteleostomi</taxon>
        <taxon>Mammalia</taxon>
        <taxon>Eutheria</taxon>
        <taxon>Laurasiatheria</taxon>
        <taxon>Artiodactyla</taxon>
        <taxon>Ruminantia</taxon>
        <taxon>Pecora</taxon>
        <taxon>Bovidae</taxon>
        <taxon>Bovinae</taxon>
        <taxon>Bos</taxon>
    </lineage>
</organism>
<proteinExistence type="predicted"/>
<dbReference type="CDD" id="cd08745">
    <property type="entry name" value="RGS_RGS19"/>
    <property type="match status" value="1"/>
</dbReference>
<dbReference type="InterPro" id="IPR044926">
    <property type="entry name" value="RGS_subdomain_2"/>
</dbReference>
<dbReference type="SMART" id="SM00315">
    <property type="entry name" value="RGS"/>
    <property type="match status" value="1"/>
</dbReference>
<keyword evidence="1" id="KW-0734">Signal transduction inhibitor</keyword>
<name>A0AAA9RTN4_BOVIN</name>
<dbReference type="PANTHER" id="PTHR10845:SF145">
    <property type="entry name" value="REGULATOR OF G-PROTEIN SIGNALING 19"/>
    <property type="match status" value="1"/>
</dbReference>
<dbReference type="AlphaFoldDB" id="A0AAA9RTN4"/>
<dbReference type="SUPFAM" id="SSF48097">
    <property type="entry name" value="Regulator of G-protein signaling, RGS"/>
    <property type="match status" value="1"/>
</dbReference>
<dbReference type="Proteomes" id="UP000009136">
    <property type="component" value="Chromosome 13"/>
</dbReference>
<evidence type="ECO:0000313" key="5">
    <source>
        <dbReference type="Proteomes" id="UP000009136"/>
    </source>
</evidence>
<reference evidence="4" key="2">
    <citation type="submission" date="2025-08" db="UniProtKB">
        <authorList>
            <consortium name="Ensembl"/>
        </authorList>
    </citation>
    <scope>IDENTIFICATION</scope>
    <source>
        <strain evidence="4">Hereford</strain>
    </source>
</reference>
<dbReference type="GeneTree" id="ENSGT00940000160391"/>